<name>A0ABN8HX95_9NEOP</name>
<dbReference type="EMBL" id="OW152826">
    <property type="protein sequence ID" value="CAH2042651.1"/>
    <property type="molecule type" value="Genomic_DNA"/>
</dbReference>
<accession>A0ABN8HX95</accession>
<dbReference type="Proteomes" id="UP000837857">
    <property type="component" value="Chromosome 14"/>
</dbReference>
<evidence type="ECO:0000313" key="2">
    <source>
        <dbReference type="Proteomes" id="UP000837857"/>
    </source>
</evidence>
<gene>
    <name evidence="1" type="ORF">IPOD504_LOCUS3982</name>
</gene>
<protein>
    <submittedName>
        <fullName evidence="1">Uncharacterized protein</fullName>
    </submittedName>
</protein>
<evidence type="ECO:0000313" key="1">
    <source>
        <dbReference type="EMBL" id="CAH2042651.1"/>
    </source>
</evidence>
<reference evidence="1" key="1">
    <citation type="submission" date="2022-03" db="EMBL/GenBank/DDBJ databases">
        <authorList>
            <person name="Martin H S."/>
        </authorList>
    </citation>
    <scope>NUCLEOTIDE SEQUENCE</scope>
</reference>
<keyword evidence="2" id="KW-1185">Reference proteome</keyword>
<organism evidence="1 2">
    <name type="scientific">Iphiclides podalirius</name>
    <name type="common">scarce swallowtail</name>
    <dbReference type="NCBI Taxonomy" id="110791"/>
    <lineage>
        <taxon>Eukaryota</taxon>
        <taxon>Metazoa</taxon>
        <taxon>Ecdysozoa</taxon>
        <taxon>Arthropoda</taxon>
        <taxon>Hexapoda</taxon>
        <taxon>Insecta</taxon>
        <taxon>Pterygota</taxon>
        <taxon>Neoptera</taxon>
        <taxon>Endopterygota</taxon>
        <taxon>Lepidoptera</taxon>
        <taxon>Glossata</taxon>
        <taxon>Ditrysia</taxon>
        <taxon>Papilionoidea</taxon>
        <taxon>Papilionidae</taxon>
        <taxon>Papilioninae</taxon>
        <taxon>Iphiclides</taxon>
    </lineage>
</organism>
<feature type="non-terminal residue" evidence="1">
    <location>
        <position position="1"/>
    </location>
</feature>
<sequence length="80" mass="8588">MKMVGDGGRSTNWRAGIVVHLSECKASVAGEAGGGKQSRAVHGRPPREALATTALMIRCTVRRQVFMSKFCTASSQNKRP</sequence>
<proteinExistence type="predicted"/>